<dbReference type="PANTHER" id="PTHR22100:SF13">
    <property type="entry name" value="WINGS APART-LIKE PROTEIN HOMOLOG"/>
    <property type="match status" value="1"/>
</dbReference>
<gene>
    <name evidence="4" type="ORF">GMORB2_3257</name>
</gene>
<keyword evidence="5" id="KW-1185">Reference proteome</keyword>
<dbReference type="GeneID" id="55969485"/>
<feature type="region of interest" description="Disordered" evidence="2">
    <location>
        <begin position="148"/>
        <end position="188"/>
    </location>
</feature>
<feature type="domain" description="Wings apart-like protein C-terminal" evidence="3">
    <location>
        <begin position="205"/>
        <end position="520"/>
    </location>
</feature>
<dbReference type="OrthoDB" id="78088at2759"/>
<dbReference type="RefSeq" id="XP_035318782.1">
    <property type="nucleotide sequence ID" value="XM_035465233.1"/>
</dbReference>
<dbReference type="Gene3D" id="1.25.10.10">
    <property type="entry name" value="Leucine-rich Repeat Variant"/>
    <property type="match status" value="1"/>
</dbReference>
<dbReference type="AlphaFoldDB" id="A0A9P4YQF6"/>
<evidence type="ECO:0000256" key="2">
    <source>
        <dbReference type="SAM" id="MobiDB-lite"/>
    </source>
</evidence>
<name>A0A9P4YQF6_9HYPO</name>
<sequence length="536" mass="58267">MASRSAPRGAAQRKLVTYSKGSRDRKEKNAGTTADSTQVASSLYDFPDSDDAPSSPPRSKATPAGSKTPRPQPLDKQTDPGSESDMDYDGNAVEGDSDIKAPSASQTALLTPRSKRAALVDREFWARPAHNQARMSASKKVRQTYSQMRSIRSDAQPEGDILALSGDPNNDPLLSSPSRPNPGSFAAPADEFDFDNSDEDQAVTIKSVHELRRAGANNRFADEMEDLLSRIGTPRQPASLRRNALLELAQKLQRQEFSLQFRDHSARDTIAKNIGDEEDIISGFAMAASLVVFLSSNNAPNLLQQLVEEKIGELLGRLLRVSEDVVSIAGQRKTNLSKTGRGTVAGVKAYLQRMNIWHGYEPRELSPRSIALQLHHILQRNLEVRLRSDMIKNLEDGFASIAEDQAQRVSPDASLTPLVVLIMEAERGAAITVLTSNQLHRRASNIALFLKNALAMWPDNRGDMQSATLKLAIDTTNAEVGAEAFSSQSLLAGIARAARLGLDEVQKATQRQAFDTSIALSTCSNVYGFGIYGAAG</sequence>
<evidence type="ECO:0000259" key="3">
    <source>
        <dbReference type="Pfam" id="PF07814"/>
    </source>
</evidence>
<protein>
    <submittedName>
        <fullName evidence="4">Wings apart-like protein regulation of heterochromatin</fullName>
    </submittedName>
</protein>
<feature type="region of interest" description="Disordered" evidence="2">
    <location>
        <begin position="1"/>
        <end position="115"/>
    </location>
</feature>
<reference evidence="4" key="1">
    <citation type="submission" date="2020-03" db="EMBL/GenBank/DDBJ databases">
        <title>Site-based positive gene gene selection in Geosmithia morbida across the United States reveals a broad range of putative effectors and factors for local host and environmental adapation.</title>
        <authorList>
            <person name="Onufrak A."/>
            <person name="Murdoch R.W."/>
            <person name="Gazis R."/>
            <person name="Huff M."/>
            <person name="Staton M."/>
            <person name="Klingeman W."/>
            <person name="Hadziabdic D."/>
        </authorList>
    </citation>
    <scope>NUCLEOTIDE SEQUENCE</scope>
    <source>
        <strain evidence="4">1262</strain>
    </source>
</reference>
<comment type="caution">
    <text evidence="4">The sequence shown here is derived from an EMBL/GenBank/DDBJ whole genome shotgun (WGS) entry which is preliminary data.</text>
</comment>
<comment type="similarity">
    <text evidence="1">Belongs to the WAPL family.</text>
</comment>
<dbReference type="EMBL" id="JAANYQ010000018">
    <property type="protein sequence ID" value="KAF4120130.1"/>
    <property type="molecule type" value="Genomic_DNA"/>
</dbReference>
<evidence type="ECO:0000313" key="5">
    <source>
        <dbReference type="Proteomes" id="UP000749293"/>
    </source>
</evidence>
<dbReference type="InterPro" id="IPR039874">
    <property type="entry name" value="WAPL"/>
</dbReference>
<dbReference type="Proteomes" id="UP000749293">
    <property type="component" value="Unassembled WGS sequence"/>
</dbReference>
<evidence type="ECO:0000313" key="4">
    <source>
        <dbReference type="EMBL" id="KAF4120130.1"/>
    </source>
</evidence>
<proteinExistence type="inferred from homology"/>
<evidence type="ECO:0000256" key="1">
    <source>
        <dbReference type="ARBA" id="ARBA00006854"/>
    </source>
</evidence>
<dbReference type="PANTHER" id="PTHR22100">
    <property type="entry name" value="WINGS APART-LIKE PROTEIN HOMOLOG"/>
    <property type="match status" value="1"/>
</dbReference>
<accession>A0A9P4YQF6</accession>
<dbReference type="Pfam" id="PF07814">
    <property type="entry name" value="WAPL"/>
    <property type="match status" value="1"/>
</dbReference>
<organism evidence="4 5">
    <name type="scientific">Geosmithia morbida</name>
    <dbReference type="NCBI Taxonomy" id="1094350"/>
    <lineage>
        <taxon>Eukaryota</taxon>
        <taxon>Fungi</taxon>
        <taxon>Dikarya</taxon>
        <taxon>Ascomycota</taxon>
        <taxon>Pezizomycotina</taxon>
        <taxon>Sordariomycetes</taxon>
        <taxon>Hypocreomycetidae</taxon>
        <taxon>Hypocreales</taxon>
        <taxon>Bionectriaceae</taxon>
        <taxon>Geosmithia</taxon>
    </lineage>
</organism>
<dbReference type="InterPro" id="IPR011989">
    <property type="entry name" value="ARM-like"/>
</dbReference>
<feature type="compositionally biased region" description="Polar residues" evidence="2">
    <location>
        <begin position="30"/>
        <end position="41"/>
    </location>
</feature>
<dbReference type="InterPro" id="IPR022771">
    <property type="entry name" value="WAPL_C"/>
</dbReference>